<gene>
    <name evidence="8" type="ORF">F1189_25195</name>
</gene>
<feature type="signal peptide" evidence="3">
    <location>
        <begin position="1"/>
        <end position="20"/>
    </location>
</feature>
<dbReference type="Pfam" id="PF25944">
    <property type="entry name" value="Beta-barrel_RND"/>
    <property type="match status" value="1"/>
</dbReference>
<dbReference type="PANTHER" id="PTHR30158:SF3">
    <property type="entry name" value="MULTIDRUG EFFLUX PUMP SUBUNIT ACRA-RELATED"/>
    <property type="match status" value="1"/>
</dbReference>
<feature type="domain" description="YknX-like C-terminal permuted SH3-like" evidence="7">
    <location>
        <begin position="290"/>
        <end position="355"/>
    </location>
</feature>
<dbReference type="Pfam" id="PF25917">
    <property type="entry name" value="BSH_RND"/>
    <property type="match status" value="1"/>
</dbReference>
<evidence type="ECO:0000313" key="9">
    <source>
        <dbReference type="Proteomes" id="UP000325255"/>
    </source>
</evidence>
<feature type="domain" description="Multidrug resistance protein MdtA-like beta-barrel" evidence="6">
    <location>
        <begin position="199"/>
        <end position="282"/>
    </location>
</feature>
<organism evidence="8 9">
    <name type="scientific">Rhodovastum atsumiense</name>
    <dbReference type="NCBI Taxonomy" id="504468"/>
    <lineage>
        <taxon>Bacteria</taxon>
        <taxon>Pseudomonadati</taxon>
        <taxon>Pseudomonadota</taxon>
        <taxon>Alphaproteobacteria</taxon>
        <taxon>Acetobacterales</taxon>
        <taxon>Acetobacteraceae</taxon>
        <taxon>Rhodovastum</taxon>
    </lineage>
</organism>
<dbReference type="GO" id="GO:0022857">
    <property type="term" value="F:transmembrane transporter activity"/>
    <property type="evidence" value="ECO:0007669"/>
    <property type="project" value="InterPro"/>
</dbReference>
<dbReference type="InterPro" id="IPR006143">
    <property type="entry name" value="RND_pump_MFP"/>
</dbReference>
<dbReference type="InterPro" id="IPR058637">
    <property type="entry name" value="YknX-like_C"/>
</dbReference>
<dbReference type="Gene3D" id="2.40.420.20">
    <property type="match status" value="1"/>
</dbReference>
<evidence type="ECO:0000259" key="6">
    <source>
        <dbReference type="Pfam" id="PF25944"/>
    </source>
</evidence>
<keyword evidence="2" id="KW-0175">Coiled coil</keyword>
<dbReference type="AlphaFoldDB" id="A0A5M6IML7"/>
<dbReference type="Proteomes" id="UP000325255">
    <property type="component" value="Unassembled WGS sequence"/>
</dbReference>
<protein>
    <submittedName>
        <fullName evidence="8">Efflux RND transporter periplasmic adaptor subunit</fullName>
    </submittedName>
</protein>
<dbReference type="Pfam" id="PF25876">
    <property type="entry name" value="HH_MFP_RND"/>
    <property type="match status" value="1"/>
</dbReference>
<dbReference type="RefSeq" id="WP_150044063.1">
    <property type="nucleotide sequence ID" value="NZ_OW485601.1"/>
</dbReference>
<dbReference type="Pfam" id="PF25989">
    <property type="entry name" value="YknX_C"/>
    <property type="match status" value="1"/>
</dbReference>
<feature type="coiled-coil region" evidence="2">
    <location>
        <begin position="94"/>
        <end position="121"/>
    </location>
</feature>
<dbReference type="NCBIfam" id="TIGR01730">
    <property type="entry name" value="RND_mfp"/>
    <property type="match status" value="1"/>
</dbReference>
<dbReference type="GO" id="GO:0005886">
    <property type="term" value="C:plasma membrane"/>
    <property type="evidence" value="ECO:0007669"/>
    <property type="project" value="TreeGrafter"/>
</dbReference>
<dbReference type="GO" id="GO:0046677">
    <property type="term" value="P:response to antibiotic"/>
    <property type="evidence" value="ECO:0007669"/>
    <property type="project" value="TreeGrafter"/>
</dbReference>
<sequence length="363" mass="38626">MRKYALLAAFLVLPALPTAAQQAAPTVPVGVVTAASVPVTQGMEFVGRVEATGRVEVRARVTGYLEKVEFTEGDIVRAGEKLFLIEQPPFQAAVQQARGALLQAQAQLSNATIQRQRAEELVKTSATSVAVRDERVAAEKTAGGGVMAAQADLQTAEINLGYTSITAPITGKIGRASVTVGNVVSPQSGPLARIVSQDPMYVTFPVSQREFLRLRTEGVEEARSAAVVRIRFSDGSVYPEPGRLNFVDVTVDRSTDTILVRATVPNPKGELVDGQFVRVRVEGPTPKEQIVVPQSAIVLDQQGAYVFIVEDGKAVVRRLRTGQQVGRNIVVEEGLRGGEQVVVDGITTLRPGAAVVAGPAKEV</sequence>
<dbReference type="Gene3D" id="2.40.30.170">
    <property type="match status" value="1"/>
</dbReference>
<dbReference type="Gene3D" id="1.10.287.470">
    <property type="entry name" value="Helix hairpin bin"/>
    <property type="match status" value="1"/>
</dbReference>
<evidence type="ECO:0000256" key="1">
    <source>
        <dbReference type="ARBA" id="ARBA00009477"/>
    </source>
</evidence>
<dbReference type="Gene3D" id="2.40.50.100">
    <property type="match status" value="1"/>
</dbReference>
<dbReference type="SUPFAM" id="SSF111369">
    <property type="entry name" value="HlyD-like secretion proteins"/>
    <property type="match status" value="1"/>
</dbReference>
<evidence type="ECO:0000256" key="2">
    <source>
        <dbReference type="SAM" id="Coils"/>
    </source>
</evidence>
<feature type="domain" description="Multidrug resistance protein MdtA-like barrel-sandwich hybrid" evidence="5">
    <location>
        <begin position="55"/>
        <end position="185"/>
    </location>
</feature>
<evidence type="ECO:0000259" key="4">
    <source>
        <dbReference type="Pfam" id="PF25876"/>
    </source>
</evidence>
<dbReference type="GO" id="GO:0030313">
    <property type="term" value="C:cell envelope"/>
    <property type="evidence" value="ECO:0007669"/>
    <property type="project" value="UniProtKB-SubCell"/>
</dbReference>
<name>A0A5M6IML7_9PROT</name>
<reference evidence="8 9" key="1">
    <citation type="submission" date="2019-09" db="EMBL/GenBank/DDBJ databases">
        <title>Genome sequence of Rhodovastum atsumiense, a diverse member of the Acetobacteraceae family of non-sulfur purple photosynthetic bacteria.</title>
        <authorList>
            <person name="Meyer T."/>
            <person name="Kyndt J."/>
        </authorList>
    </citation>
    <scope>NUCLEOTIDE SEQUENCE [LARGE SCALE GENOMIC DNA]</scope>
    <source>
        <strain evidence="8 9">DSM 21279</strain>
    </source>
</reference>
<proteinExistence type="inferred from homology"/>
<comment type="caution">
    <text evidence="8">The sequence shown here is derived from an EMBL/GenBank/DDBJ whole genome shotgun (WGS) entry which is preliminary data.</text>
</comment>
<feature type="domain" description="Multidrug resistance protein MdtA-like alpha-helical hairpin" evidence="4">
    <location>
        <begin position="94"/>
        <end position="163"/>
    </location>
</feature>
<evidence type="ECO:0000256" key="3">
    <source>
        <dbReference type="SAM" id="SignalP"/>
    </source>
</evidence>
<keyword evidence="9" id="KW-1185">Reference proteome</keyword>
<evidence type="ECO:0000259" key="5">
    <source>
        <dbReference type="Pfam" id="PF25917"/>
    </source>
</evidence>
<dbReference type="EMBL" id="VWPK01000056">
    <property type="protein sequence ID" value="KAA5609197.1"/>
    <property type="molecule type" value="Genomic_DNA"/>
</dbReference>
<accession>A0A5M6IML7</accession>
<comment type="similarity">
    <text evidence="1">Belongs to the membrane fusion protein (MFP) (TC 8.A.1) family.</text>
</comment>
<dbReference type="PANTHER" id="PTHR30158">
    <property type="entry name" value="ACRA/E-RELATED COMPONENT OF DRUG EFFLUX TRANSPORTER"/>
    <property type="match status" value="1"/>
</dbReference>
<dbReference type="InterPro" id="IPR058624">
    <property type="entry name" value="MdtA-like_HH"/>
</dbReference>
<feature type="chain" id="PRO_5024425395" evidence="3">
    <location>
        <begin position="21"/>
        <end position="363"/>
    </location>
</feature>
<evidence type="ECO:0000259" key="7">
    <source>
        <dbReference type="Pfam" id="PF25989"/>
    </source>
</evidence>
<keyword evidence="3" id="KW-0732">Signal</keyword>
<evidence type="ECO:0000313" key="8">
    <source>
        <dbReference type="EMBL" id="KAA5609197.1"/>
    </source>
</evidence>
<dbReference type="InterPro" id="IPR058626">
    <property type="entry name" value="MdtA-like_b-barrel"/>
</dbReference>
<dbReference type="OrthoDB" id="9800613at2"/>
<dbReference type="InterPro" id="IPR058625">
    <property type="entry name" value="MdtA-like_BSH"/>
</dbReference>